<dbReference type="Proteomes" id="UP000063991">
    <property type="component" value="Chromosome"/>
</dbReference>
<name>A0A126PZH1_ALTMA</name>
<reference evidence="1 2" key="1">
    <citation type="submission" date="2015-12" db="EMBL/GenBank/DDBJ databases">
        <authorList>
            <person name="Shamseldin A."/>
            <person name="Moawad H."/>
            <person name="Abd El-Rahim W.M."/>
            <person name="Sadowsky M.J."/>
        </authorList>
    </citation>
    <scope>NUCLEOTIDE SEQUENCE [LARGE SCALE GENOMIC DNA]</scope>
    <source>
        <strain evidence="1 2">D7</strain>
    </source>
</reference>
<gene>
    <name evidence="1" type="ORF">AVL55_09880</name>
</gene>
<protein>
    <submittedName>
        <fullName evidence="1">Uncharacterized protein</fullName>
    </submittedName>
</protein>
<proteinExistence type="predicted"/>
<dbReference type="AlphaFoldDB" id="A0A126PZH1"/>
<dbReference type="EMBL" id="CP014323">
    <property type="protein sequence ID" value="AMJ98446.1"/>
    <property type="molecule type" value="Genomic_DNA"/>
</dbReference>
<accession>A0A126PZH1</accession>
<organism evidence="1 2">
    <name type="scientific">Alteromonas macleodii</name>
    <name type="common">Pseudoalteromonas macleodii</name>
    <dbReference type="NCBI Taxonomy" id="28108"/>
    <lineage>
        <taxon>Bacteria</taxon>
        <taxon>Pseudomonadati</taxon>
        <taxon>Pseudomonadota</taxon>
        <taxon>Gammaproteobacteria</taxon>
        <taxon>Alteromonadales</taxon>
        <taxon>Alteromonadaceae</taxon>
        <taxon>Alteromonas/Salinimonas group</taxon>
        <taxon>Alteromonas</taxon>
    </lineage>
</organism>
<evidence type="ECO:0000313" key="2">
    <source>
        <dbReference type="Proteomes" id="UP000063991"/>
    </source>
</evidence>
<evidence type="ECO:0000313" key="1">
    <source>
        <dbReference type="EMBL" id="AMJ98446.1"/>
    </source>
</evidence>
<sequence length="138" mass="15602">MKLDMKGSPRKESDKTFWPKILRVAHLKGGLTAINSPKTPNIIKLKQLTLDSKAIEITLTAYRDIALALDKSGFGEIIGIDFYETEDQIRGIQQPQWMVNSPTSHAVNGLFENYQFWRKVCHHIVLINTITSPTAISH</sequence>